<organism evidence="6 7">
    <name type="scientific">Acrocarpospora phusangensis</name>
    <dbReference type="NCBI Taxonomy" id="1070424"/>
    <lineage>
        <taxon>Bacteria</taxon>
        <taxon>Bacillati</taxon>
        <taxon>Actinomycetota</taxon>
        <taxon>Actinomycetes</taxon>
        <taxon>Streptosporangiales</taxon>
        <taxon>Streptosporangiaceae</taxon>
        <taxon>Acrocarpospora</taxon>
    </lineage>
</organism>
<dbReference type="GO" id="GO:0003677">
    <property type="term" value="F:DNA binding"/>
    <property type="evidence" value="ECO:0007669"/>
    <property type="project" value="UniProtKB-KW"/>
</dbReference>
<dbReference type="SMART" id="SM00419">
    <property type="entry name" value="HTH_CRP"/>
    <property type="match status" value="1"/>
</dbReference>
<dbReference type="PRINTS" id="PR00103">
    <property type="entry name" value="CAMPKINASE"/>
</dbReference>
<feature type="domain" description="Cyclic nucleotide-binding" evidence="4">
    <location>
        <begin position="28"/>
        <end position="131"/>
    </location>
</feature>
<dbReference type="InterPro" id="IPR012318">
    <property type="entry name" value="HTH_CRP"/>
</dbReference>
<evidence type="ECO:0000313" key="7">
    <source>
        <dbReference type="Proteomes" id="UP000640052"/>
    </source>
</evidence>
<dbReference type="PANTHER" id="PTHR24567">
    <property type="entry name" value="CRP FAMILY TRANSCRIPTIONAL REGULATORY PROTEIN"/>
    <property type="match status" value="1"/>
</dbReference>
<evidence type="ECO:0000256" key="3">
    <source>
        <dbReference type="ARBA" id="ARBA00023163"/>
    </source>
</evidence>
<keyword evidence="3" id="KW-0804">Transcription</keyword>
<evidence type="ECO:0000259" key="4">
    <source>
        <dbReference type="PROSITE" id="PS50042"/>
    </source>
</evidence>
<dbReference type="PANTHER" id="PTHR24567:SF74">
    <property type="entry name" value="HTH-TYPE TRANSCRIPTIONAL REGULATOR ARCR"/>
    <property type="match status" value="1"/>
</dbReference>
<dbReference type="SUPFAM" id="SSF46785">
    <property type="entry name" value="Winged helix' DNA-binding domain"/>
    <property type="match status" value="1"/>
</dbReference>
<dbReference type="SUPFAM" id="SSF51206">
    <property type="entry name" value="cAMP-binding domain-like"/>
    <property type="match status" value="1"/>
</dbReference>
<reference evidence="6" key="1">
    <citation type="submission" date="2021-01" db="EMBL/GenBank/DDBJ databases">
        <title>Whole genome shotgun sequence of Acrocarpospora phusangensis NBRC 108782.</title>
        <authorList>
            <person name="Komaki H."/>
            <person name="Tamura T."/>
        </authorList>
    </citation>
    <scope>NUCLEOTIDE SEQUENCE</scope>
    <source>
        <strain evidence="6">NBRC 108782</strain>
    </source>
</reference>
<dbReference type="PROSITE" id="PS51063">
    <property type="entry name" value="HTH_CRP_2"/>
    <property type="match status" value="1"/>
</dbReference>
<evidence type="ECO:0000256" key="1">
    <source>
        <dbReference type="ARBA" id="ARBA00023015"/>
    </source>
</evidence>
<evidence type="ECO:0000313" key="6">
    <source>
        <dbReference type="EMBL" id="GIH26137.1"/>
    </source>
</evidence>
<name>A0A919QC05_9ACTN</name>
<dbReference type="CDD" id="cd00038">
    <property type="entry name" value="CAP_ED"/>
    <property type="match status" value="1"/>
</dbReference>
<dbReference type="GO" id="GO:0005829">
    <property type="term" value="C:cytosol"/>
    <property type="evidence" value="ECO:0007669"/>
    <property type="project" value="TreeGrafter"/>
</dbReference>
<evidence type="ECO:0000259" key="5">
    <source>
        <dbReference type="PROSITE" id="PS51063"/>
    </source>
</evidence>
<sequence>MRRAMHVWFDSTVMSHLSEHDRWPATSLMGMLGGAEQHALLAKGVRRGFPAGETLVSEGDRRDEVYLLVSGFVKIFGNTYDGRQVLLSIRTTGDLIGELAALDGEPRSATVTAATKTETRMFGSETFRSFLDGHPSTAQAVQRYVNRKLRLATRHRIDVGGASVLVRLARVLDRLAVSHGRRTEAGIRIEVPLSQVELAALVGAAEPSVHRALSELRQRGILVTGYRHIVVADPPGLVEAAQEAPDSIA</sequence>
<keyword evidence="2" id="KW-0238">DNA-binding</keyword>
<accession>A0A919QC05</accession>
<dbReference type="InterPro" id="IPR018490">
    <property type="entry name" value="cNMP-bd_dom_sf"/>
</dbReference>
<proteinExistence type="predicted"/>
<dbReference type="Proteomes" id="UP000640052">
    <property type="component" value="Unassembled WGS sequence"/>
</dbReference>
<keyword evidence="1" id="KW-0805">Transcription regulation</keyword>
<gene>
    <name evidence="6" type="primary">fnr_2</name>
    <name evidence="6" type="ORF">Aph01nite_44470</name>
</gene>
<comment type="caution">
    <text evidence="6">The sequence shown here is derived from an EMBL/GenBank/DDBJ whole genome shotgun (WGS) entry which is preliminary data.</text>
</comment>
<dbReference type="Pfam" id="PF13545">
    <property type="entry name" value="HTH_Crp_2"/>
    <property type="match status" value="1"/>
</dbReference>
<evidence type="ECO:0000256" key="2">
    <source>
        <dbReference type="ARBA" id="ARBA00023125"/>
    </source>
</evidence>
<dbReference type="Gene3D" id="2.60.120.10">
    <property type="entry name" value="Jelly Rolls"/>
    <property type="match status" value="1"/>
</dbReference>
<dbReference type="PROSITE" id="PS50042">
    <property type="entry name" value="CNMP_BINDING_3"/>
    <property type="match status" value="1"/>
</dbReference>
<dbReference type="SMART" id="SM00100">
    <property type="entry name" value="cNMP"/>
    <property type="match status" value="1"/>
</dbReference>
<dbReference type="Pfam" id="PF00027">
    <property type="entry name" value="cNMP_binding"/>
    <property type="match status" value="1"/>
</dbReference>
<dbReference type="InterPro" id="IPR000595">
    <property type="entry name" value="cNMP-bd_dom"/>
</dbReference>
<dbReference type="AlphaFoldDB" id="A0A919QC05"/>
<protein>
    <submittedName>
        <fullName evidence="6">Crp/Fnr family transcriptional regulator</fullName>
    </submittedName>
</protein>
<dbReference type="InterPro" id="IPR036390">
    <property type="entry name" value="WH_DNA-bd_sf"/>
</dbReference>
<feature type="domain" description="HTH crp-type" evidence="5">
    <location>
        <begin position="162"/>
        <end position="235"/>
    </location>
</feature>
<dbReference type="InterPro" id="IPR050397">
    <property type="entry name" value="Env_Response_Regulators"/>
</dbReference>
<dbReference type="GO" id="GO:0003700">
    <property type="term" value="F:DNA-binding transcription factor activity"/>
    <property type="evidence" value="ECO:0007669"/>
    <property type="project" value="TreeGrafter"/>
</dbReference>
<dbReference type="EMBL" id="BOOA01000036">
    <property type="protein sequence ID" value="GIH26137.1"/>
    <property type="molecule type" value="Genomic_DNA"/>
</dbReference>
<dbReference type="InterPro" id="IPR014710">
    <property type="entry name" value="RmlC-like_jellyroll"/>
</dbReference>
<keyword evidence="7" id="KW-1185">Reference proteome</keyword>